<dbReference type="RefSeq" id="WP_093616056.1">
    <property type="nucleotide sequence ID" value="NZ_BOMT01000042.1"/>
</dbReference>
<dbReference type="InterPro" id="IPR031730">
    <property type="entry name" value="Carbam_trans_C"/>
</dbReference>
<dbReference type="InterPro" id="IPR038152">
    <property type="entry name" value="Carbam_trans_C_sf"/>
</dbReference>
<keyword evidence="5" id="KW-1185">Reference proteome</keyword>
<organism evidence="4 5">
    <name type="scientific">Actinoplanes philippinensis</name>
    <dbReference type="NCBI Taxonomy" id="35752"/>
    <lineage>
        <taxon>Bacteria</taxon>
        <taxon>Bacillati</taxon>
        <taxon>Actinomycetota</taxon>
        <taxon>Actinomycetes</taxon>
        <taxon>Micromonosporales</taxon>
        <taxon>Micromonosporaceae</taxon>
        <taxon>Actinoplanes</taxon>
    </lineage>
</organism>
<sequence length="544" mass="58891">MRVLGINAIFHDPSAAVIVDGRVLAAAEEERFSRRKHGKRPVPFSAWELPELAAAWCLQEAGLRPGDLDAVAYSFDPALCRDQADLSLGDPWDHLRADYARRAPQFLATALPGLDPGQVRFVPHHVAHAASAGLSVPEDSAVLVLDGRGESASHLAGAYRGGKLETFRCQELPHSLGLLYEDLTRHLGFLHSSDEYKVMALASYGQPRFLGLLRELVRADGQGGFTVDRIDWAALAEARTADGEMTEAHADLASSVQARLEEVLLDLARWTYDASGGLPTLTMAGGTALNCVANARIAAEGPFDRVWVQPAAGDAGTALGAALALGAEHVPFTTAALGRGWSDDELEAELRRAAVPYTRPASIAAEAAAVLARNGIVAWYQGRSEYGPRALGHRSLLAHPGDRDTQTRMNDVKGREQFRPIAPMVRAERFHDIFDGVYPSPYMLFVHRVRDEWRDRIPAVTHVDGTARVQTVHTDTEPLVAAMLAEFERLTGLPVVVNTSLNTAGRPMVDTPREALELFGSAPVDLLAIGPFAVHRAQVYGGTR</sequence>
<dbReference type="InterPro" id="IPR003696">
    <property type="entry name" value="Carbtransf_dom"/>
</dbReference>
<dbReference type="PANTHER" id="PTHR34847:SF1">
    <property type="entry name" value="NODULATION PROTEIN U"/>
    <property type="match status" value="1"/>
</dbReference>
<dbReference type="SUPFAM" id="SSF53067">
    <property type="entry name" value="Actin-like ATPase domain"/>
    <property type="match status" value="1"/>
</dbReference>
<dbReference type="GO" id="GO:0016740">
    <property type="term" value="F:transferase activity"/>
    <property type="evidence" value="ECO:0007669"/>
    <property type="project" value="UniProtKB-KW"/>
</dbReference>
<feature type="domain" description="Carbamoyltransferase C-terminal" evidence="3">
    <location>
        <begin position="368"/>
        <end position="535"/>
    </location>
</feature>
<gene>
    <name evidence="4" type="ORF">SAMN05421541_107149</name>
</gene>
<comment type="similarity">
    <text evidence="1">Belongs to the NodU/CmcH family.</text>
</comment>
<dbReference type="InterPro" id="IPR017945">
    <property type="entry name" value="DHBP_synth_RibB-like_a/b_dom"/>
</dbReference>
<dbReference type="Gene3D" id="3.30.420.40">
    <property type="match status" value="2"/>
</dbReference>
<dbReference type="Pfam" id="PF02543">
    <property type="entry name" value="Carbam_trans_N"/>
    <property type="match status" value="2"/>
</dbReference>
<evidence type="ECO:0000259" key="3">
    <source>
        <dbReference type="Pfam" id="PF16861"/>
    </source>
</evidence>
<feature type="domain" description="Carbamoyltransferase" evidence="2">
    <location>
        <begin position="2"/>
        <end position="73"/>
    </location>
</feature>
<dbReference type="CDD" id="cd24098">
    <property type="entry name" value="ASKHA_NBD_TobZ_N"/>
    <property type="match status" value="1"/>
</dbReference>
<dbReference type="AlphaFoldDB" id="A0A1I2GUK4"/>
<dbReference type="InterPro" id="IPR051338">
    <property type="entry name" value="NodU/CmcH_Carbamoyltrnsfr"/>
</dbReference>
<reference evidence="4 5" key="1">
    <citation type="submission" date="2016-10" db="EMBL/GenBank/DDBJ databases">
        <authorList>
            <person name="de Groot N.N."/>
        </authorList>
    </citation>
    <scope>NUCLEOTIDE SEQUENCE [LARGE SCALE GENOMIC DNA]</scope>
    <source>
        <strain evidence="4 5">DSM 43019</strain>
    </source>
</reference>
<evidence type="ECO:0000259" key="2">
    <source>
        <dbReference type="Pfam" id="PF02543"/>
    </source>
</evidence>
<dbReference type="PANTHER" id="PTHR34847">
    <property type="entry name" value="NODULATION PROTEIN U"/>
    <property type="match status" value="1"/>
</dbReference>
<name>A0A1I2GUK4_9ACTN</name>
<dbReference type="SUPFAM" id="SSF55821">
    <property type="entry name" value="YrdC/RibB"/>
    <property type="match status" value="1"/>
</dbReference>
<evidence type="ECO:0000313" key="5">
    <source>
        <dbReference type="Proteomes" id="UP000199645"/>
    </source>
</evidence>
<dbReference type="Proteomes" id="UP000199645">
    <property type="component" value="Unassembled WGS sequence"/>
</dbReference>
<dbReference type="STRING" id="35752.SAMN05421541_107149"/>
<feature type="domain" description="Carbamoyltransferase" evidence="2">
    <location>
        <begin position="118"/>
        <end position="323"/>
    </location>
</feature>
<dbReference type="Pfam" id="PF16861">
    <property type="entry name" value="Carbam_trans_C"/>
    <property type="match status" value="1"/>
</dbReference>
<accession>A0A1I2GUK4</accession>
<proteinExistence type="inferred from homology"/>
<protein>
    <submittedName>
        <fullName evidence="4">Carbamoyltransferase</fullName>
    </submittedName>
</protein>
<dbReference type="InterPro" id="IPR043129">
    <property type="entry name" value="ATPase_NBD"/>
</dbReference>
<dbReference type="OrthoDB" id="9780777at2"/>
<evidence type="ECO:0000313" key="4">
    <source>
        <dbReference type="EMBL" id="SFF20507.1"/>
    </source>
</evidence>
<evidence type="ECO:0000256" key="1">
    <source>
        <dbReference type="ARBA" id="ARBA00006129"/>
    </source>
</evidence>
<keyword evidence="4" id="KW-0808">Transferase</keyword>
<dbReference type="EMBL" id="FONV01000007">
    <property type="protein sequence ID" value="SFF20507.1"/>
    <property type="molecule type" value="Genomic_DNA"/>
</dbReference>
<dbReference type="Gene3D" id="3.90.870.20">
    <property type="entry name" value="Carbamoyltransferase, C-terminal domain"/>
    <property type="match status" value="1"/>
</dbReference>